<evidence type="ECO:0000313" key="3">
    <source>
        <dbReference type="Proteomes" id="UP000289738"/>
    </source>
</evidence>
<dbReference type="GO" id="GO:0004523">
    <property type="term" value="F:RNA-DNA hybrid ribonuclease activity"/>
    <property type="evidence" value="ECO:0007669"/>
    <property type="project" value="InterPro"/>
</dbReference>
<dbReference type="InterPro" id="IPR002156">
    <property type="entry name" value="RNaseH_domain"/>
</dbReference>
<dbReference type="Gene3D" id="3.30.420.10">
    <property type="entry name" value="Ribonuclease H-like superfamily/Ribonuclease H"/>
    <property type="match status" value="1"/>
</dbReference>
<dbReference type="InterPro" id="IPR053151">
    <property type="entry name" value="RNase_H-like"/>
</dbReference>
<dbReference type="InterPro" id="IPR044730">
    <property type="entry name" value="RNase_H-like_dom_plant"/>
</dbReference>
<feature type="domain" description="RNase H type-1" evidence="1">
    <location>
        <begin position="11"/>
        <end position="99"/>
    </location>
</feature>
<organism evidence="2 3">
    <name type="scientific">Arachis hypogaea</name>
    <name type="common">Peanut</name>
    <dbReference type="NCBI Taxonomy" id="3818"/>
    <lineage>
        <taxon>Eukaryota</taxon>
        <taxon>Viridiplantae</taxon>
        <taxon>Streptophyta</taxon>
        <taxon>Embryophyta</taxon>
        <taxon>Tracheophyta</taxon>
        <taxon>Spermatophyta</taxon>
        <taxon>Magnoliopsida</taxon>
        <taxon>eudicotyledons</taxon>
        <taxon>Gunneridae</taxon>
        <taxon>Pentapetalae</taxon>
        <taxon>rosids</taxon>
        <taxon>fabids</taxon>
        <taxon>Fabales</taxon>
        <taxon>Fabaceae</taxon>
        <taxon>Papilionoideae</taxon>
        <taxon>50 kb inversion clade</taxon>
        <taxon>dalbergioids sensu lato</taxon>
        <taxon>Dalbergieae</taxon>
        <taxon>Pterocarpus clade</taxon>
        <taxon>Arachis</taxon>
    </lineage>
</organism>
<accession>A0A444YJM9</accession>
<dbReference type="SUPFAM" id="SSF53098">
    <property type="entry name" value="Ribonuclease H-like"/>
    <property type="match status" value="1"/>
</dbReference>
<dbReference type="Pfam" id="PF13456">
    <property type="entry name" value="RVT_3"/>
    <property type="match status" value="1"/>
</dbReference>
<keyword evidence="3" id="KW-1185">Reference proteome</keyword>
<dbReference type="PANTHER" id="PTHR47723:SF19">
    <property type="entry name" value="POLYNUCLEOTIDYL TRANSFERASE, RIBONUCLEASE H-LIKE SUPERFAMILY PROTEIN"/>
    <property type="match status" value="1"/>
</dbReference>
<proteinExistence type="predicted"/>
<dbReference type="PANTHER" id="PTHR47723">
    <property type="entry name" value="OS05G0353850 PROTEIN"/>
    <property type="match status" value="1"/>
</dbReference>
<dbReference type="EMBL" id="SDMP01000016">
    <property type="protein sequence ID" value="RYR02079.1"/>
    <property type="molecule type" value="Genomic_DNA"/>
</dbReference>
<dbReference type="Proteomes" id="UP000289738">
    <property type="component" value="Chromosome B06"/>
</dbReference>
<comment type="caution">
    <text evidence="2">The sequence shown here is derived from an EMBL/GenBank/DDBJ whole genome shotgun (WGS) entry which is preliminary data.</text>
</comment>
<name>A0A444YJM9_ARAHY</name>
<dbReference type="InterPro" id="IPR012337">
    <property type="entry name" value="RNaseH-like_sf"/>
</dbReference>
<reference evidence="2 3" key="1">
    <citation type="submission" date="2019-01" db="EMBL/GenBank/DDBJ databases">
        <title>Sequencing of cultivated peanut Arachis hypogaea provides insights into genome evolution and oil improvement.</title>
        <authorList>
            <person name="Chen X."/>
        </authorList>
    </citation>
    <scope>NUCLEOTIDE SEQUENCE [LARGE SCALE GENOMIC DNA]</scope>
    <source>
        <strain evidence="3">cv. Fuhuasheng</strain>
        <tissue evidence="2">Leaves</tissue>
    </source>
</reference>
<sequence length="135" mass="15120">MGTHLMSFTCNLGNCSTMHAELWAIIKGLQIAAANGMNDVIIESDSQMAIKLVREGCPLSHPCYPLLQDISILVRRIHHMSMRHTLREANVCVDVMAKKGHQLGFGLHLFDHPIPEIYLPMLFDCAGYYRLRGSA</sequence>
<protein>
    <recommendedName>
        <fullName evidence="1">RNase H type-1 domain-containing protein</fullName>
    </recommendedName>
</protein>
<evidence type="ECO:0000313" key="2">
    <source>
        <dbReference type="EMBL" id="RYR02079.1"/>
    </source>
</evidence>
<dbReference type="AlphaFoldDB" id="A0A444YJM9"/>
<evidence type="ECO:0000259" key="1">
    <source>
        <dbReference type="Pfam" id="PF13456"/>
    </source>
</evidence>
<gene>
    <name evidence="2" type="ORF">Ahy_B06g080917</name>
</gene>
<dbReference type="InterPro" id="IPR036397">
    <property type="entry name" value="RNaseH_sf"/>
</dbReference>
<dbReference type="GO" id="GO:0003676">
    <property type="term" value="F:nucleic acid binding"/>
    <property type="evidence" value="ECO:0007669"/>
    <property type="project" value="InterPro"/>
</dbReference>
<dbReference type="CDD" id="cd06222">
    <property type="entry name" value="RNase_H_like"/>
    <property type="match status" value="1"/>
</dbReference>